<dbReference type="HOGENOM" id="CLU_3302829_0_0_2"/>
<accession>D3T1Y3</accession>
<keyword evidence="2" id="KW-1185">Reference proteome</keyword>
<sequence length="39" mass="4281">MGDSTPISGDRVFGFISIKNNLFTALSEYSQPSVNMDLQ</sequence>
<dbReference type="PaxDb" id="547559-Nmag_4066"/>
<protein>
    <submittedName>
        <fullName evidence="1">Uncharacterized protein</fullName>
    </submittedName>
</protein>
<proteinExistence type="predicted"/>
<evidence type="ECO:0000313" key="1">
    <source>
        <dbReference type="EMBL" id="ADD07592.1"/>
    </source>
</evidence>
<dbReference type="KEGG" id="nmg:Nmag_4066"/>
<organism evidence="1 2">
    <name type="scientific">Natrialba magadii (strain ATCC 43099 / DSM 3394 / CCM 3739 / CIP 104546 / IAM 13178 / JCM 8861 / NBRC 102185 / NCIMB 2190 / MS3)</name>
    <name type="common">Natronobacterium magadii</name>
    <dbReference type="NCBI Taxonomy" id="547559"/>
    <lineage>
        <taxon>Archaea</taxon>
        <taxon>Methanobacteriati</taxon>
        <taxon>Methanobacteriota</taxon>
        <taxon>Stenosarchaea group</taxon>
        <taxon>Halobacteria</taxon>
        <taxon>Halobacteriales</taxon>
        <taxon>Natrialbaceae</taxon>
        <taxon>Natrialba</taxon>
    </lineage>
</organism>
<dbReference type="Proteomes" id="UP000001879">
    <property type="component" value="Plasmid pNMAG02"/>
</dbReference>
<gene>
    <name evidence="1" type="ordered locus">Nmag_4066</name>
</gene>
<dbReference type="AlphaFoldDB" id="D3T1Y3"/>
<geneLocation type="plasmid" evidence="1 2">
    <name>pNMAG02</name>
</geneLocation>
<keyword evidence="1" id="KW-0614">Plasmid</keyword>
<reference evidence="1 2" key="2">
    <citation type="journal article" date="2012" name="BMC Genomics">
        <title>A comparative genomics perspective on the genetic content of the alkaliphilic haloarchaeon Natrialba magadii ATCC 43099T.</title>
        <authorList>
            <person name="Siddaramappa S."/>
            <person name="Challacombe J.F."/>
            <person name="Decastro R.E."/>
            <person name="Pfeiffer F."/>
            <person name="Sastre D.E."/>
            <person name="Gimenez M.I."/>
            <person name="Paggi R.A."/>
            <person name="Detter J.C."/>
            <person name="Davenport K.W."/>
            <person name="Goodwin L.A."/>
            <person name="Kyrpides N."/>
            <person name="Tapia R."/>
            <person name="Pitluck S."/>
            <person name="Lucas S."/>
            <person name="Woyke T."/>
            <person name="Maupin-Furlow J.A."/>
        </authorList>
    </citation>
    <scope>NUCLEOTIDE SEQUENCE [LARGE SCALE GENOMIC DNA]</scope>
    <source>
        <strain evidence="2">ATCC 43099 / DSM 3394 / CCM 3739 / CIP 104546 / IAM 13178 / JCM 8861 / NBRC 102185 / NCIMB 2190 / MS3</strain>
    </source>
</reference>
<name>D3T1Y3_NATMM</name>
<dbReference type="EMBL" id="CP001934">
    <property type="protein sequence ID" value="ADD07592.1"/>
    <property type="molecule type" value="Genomic_DNA"/>
</dbReference>
<reference evidence="2" key="1">
    <citation type="submission" date="2010-02" db="EMBL/GenBank/DDBJ databases">
        <title>Complete sequence of plasmid 2 of Natrialba magadii ATCC 43099.</title>
        <authorList>
            <consortium name="US DOE Joint Genome Institute"/>
            <person name="Lucas S."/>
            <person name="Copeland A."/>
            <person name="Lapidus A."/>
            <person name="Cheng J.-F."/>
            <person name="Bruce D."/>
            <person name="Goodwin L."/>
            <person name="Pitluck S."/>
            <person name="Davenport K."/>
            <person name="Saunders E."/>
            <person name="Detter J.C."/>
            <person name="Han C."/>
            <person name="Tapia R."/>
            <person name="Land M."/>
            <person name="Hauser L."/>
            <person name="Kyrpides N."/>
            <person name="Mikhailova N."/>
            <person name="De Castro R.E."/>
            <person name="Maupin-Furlow J.A."/>
            <person name="Woyke T."/>
        </authorList>
    </citation>
    <scope>NUCLEOTIDE SEQUENCE [LARGE SCALE GENOMIC DNA]</scope>
    <source>
        <strain evidence="2">ATCC 43099 / DSM 3394 / CCM 3739 / CIP 104546 / IAM 13178 / JCM 8861 / NBRC 102185 / NCIMB 2190 / MS3</strain>
        <plasmid evidence="2">pNMAG02</plasmid>
    </source>
</reference>
<evidence type="ECO:0000313" key="2">
    <source>
        <dbReference type="Proteomes" id="UP000001879"/>
    </source>
</evidence>